<dbReference type="InterPro" id="IPR028098">
    <property type="entry name" value="Glyco_trans_4-like_N"/>
</dbReference>
<protein>
    <submittedName>
        <fullName evidence="4">Glycosyltransferase family 1 protein</fullName>
    </submittedName>
</protein>
<dbReference type="RefSeq" id="WP_323575446.1">
    <property type="nucleotide sequence ID" value="NZ_JAYGJQ010000001.1"/>
</dbReference>
<evidence type="ECO:0000259" key="2">
    <source>
        <dbReference type="Pfam" id="PF00534"/>
    </source>
</evidence>
<dbReference type="Proteomes" id="UP001302274">
    <property type="component" value="Unassembled WGS sequence"/>
</dbReference>
<dbReference type="Pfam" id="PF00534">
    <property type="entry name" value="Glycos_transf_1"/>
    <property type="match status" value="1"/>
</dbReference>
<reference evidence="4 5" key="1">
    <citation type="submission" date="2023-11" db="EMBL/GenBank/DDBJ databases">
        <title>A Novel Polar Bacteriovorax (B. antarcticus) Isolated from the Biocrust in Antarctica.</title>
        <authorList>
            <person name="Mun W."/>
            <person name="Choi S.Y."/>
            <person name="Mitchell R.J."/>
        </authorList>
    </citation>
    <scope>NUCLEOTIDE SEQUENCE [LARGE SCALE GENOMIC DNA]</scope>
    <source>
        <strain evidence="4 5">PP10</strain>
    </source>
</reference>
<feature type="domain" description="Glycosyl transferase family 1" evidence="2">
    <location>
        <begin position="158"/>
        <end position="311"/>
    </location>
</feature>
<proteinExistence type="predicted"/>
<evidence type="ECO:0000259" key="3">
    <source>
        <dbReference type="Pfam" id="PF13439"/>
    </source>
</evidence>
<accession>A0ABU5VS38</accession>
<dbReference type="InterPro" id="IPR001296">
    <property type="entry name" value="Glyco_trans_1"/>
</dbReference>
<comment type="caution">
    <text evidence="4">The sequence shown here is derived from an EMBL/GenBank/DDBJ whole genome shotgun (WGS) entry which is preliminary data.</text>
</comment>
<organism evidence="4 5">
    <name type="scientific">Bacteriovorax antarcticus</name>
    <dbReference type="NCBI Taxonomy" id="3088717"/>
    <lineage>
        <taxon>Bacteria</taxon>
        <taxon>Pseudomonadati</taxon>
        <taxon>Bdellovibrionota</taxon>
        <taxon>Bacteriovoracia</taxon>
        <taxon>Bacteriovoracales</taxon>
        <taxon>Bacteriovoracaceae</taxon>
        <taxon>Bacteriovorax</taxon>
    </lineage>
</organism>
<keyword evidence="5" id="KW-1185">Reference proteome</keyword>
<sequence>MTKKILIDFEKIKDPFSGLGQFCAHLKIHFDKSPMNLTYWRPGKFQKLAKKIPFILPKTDVFHAVHQDSPFMPWSSKTKYVLTIHDLNALYESSQFGSGEFYKRNLQKKIDRASVVTFISKFTGEEVFRNFKIDPKKTQVIYNGISLGSVAVEPTFVPEGKFLFSVGTVLPKKNFHVLIDFLKLVPDYKIVLAGTTFHAYAKDMQKRIIEEALSDRFFLVGTIDEGHKVWYYKNASAFLFPSLLEGFGLPVAEAMSMGLPLFISDKTSVPEIGGEDAYYFKSFKAEDMRDVFVSGMKDFTPEKKKRLIERSKMFDWKKAADAYLAIYDKV</sequence>
<evidence type="ECO:0000256" key="1">
    <source>
        <dbReference type="ARBA" id="ARBA00022679"/>
    </source>
</evidence>
<feature type="domain" description="Glycosyltransferase subfamily 4-like N-terminal" evidence="3">
    <location>
        <begin position="35"/>
        <end position="147"/>
    </location>
</feature>
<name>A0ABU5VS38_9BACT</name>
<gene>
    <name evidence="4" type="ORF">SHI21_06380</name>
</gene>
<evidence type="ECO:0000313" key="5">
    <source>
        <dbReference type="Proteomes" id="UP001302274"/>
    </source>
</evidence>
<keyword evidence="1" id="KW-0808">Transferase</keyword>
<evidence type="ECO:0000313" key="4">
    <source>
        <dbReference type="EMBL" id="MEA9355816.1"/>
    </source>
</evidence>
<dbReference type="Gene3D" id="3.40.50.2000">
    <property type="entry name" value="Glycogen Phosphorylase B"/>
    <property type="match status" value="2"/>
</dbReference>
<dbReference type="PANTHER" id="PTHR46401:SF2">
    <property type="entry name" value="GLYCOSYLTRANSFERASE WBBK-RELATED"/>
    <property type="match status" value="1"/>
</dbReference>
<dbReference type="PANTHER" id="PTHR46401">
    <property type="entry name" value="GLYCOSYLTRANSFERASE WBBK-RELATED"/>
    <property type="match status" value="1"/>
</dbReference>
<dbReference type="EMBL" id="JAYGJQ010000001">
    <property type="protein sequence ID" value="MEA9355816.1"/>
    <property type="molecule type" value="Genomic_DNA"/>
</dbReference>
<dbReference type="CDD" id="cd03809">
    <property type="entry name" value="GT4_MtfB-like"/>
    <property type="match status" value="1"/>
</dbReference>
<dbReference type="Pfam" id="PF13439">
    <property type="entry name" value="Glyco_transf_4"/>
    <property type="match status" value="1"/>
</dbReference>
<dbReference type="SUPFAM" id="SSF53756">
    <property type="entry name" value="UDP-Glycosyltransferase/glycogen phosphorylase"/>
    <property type="match status" value="1"/>
</dbReference>